<accession>A0A9N8YS14</accession>
<evidence type="ECO:0000313" key="2">
    <source>
        <dbReference type="Proteomes" id="UP000789396"/>
    </source>
</evidence>
<evidence type="ECO:0000313" key="1">
    <source>
        <dbReference type="EMBL" id="CAG8452267.1"/>
    </source>
</evidence>
<organism evidence="1 2">
    <name type="scientific">Racocetra fulgida</name>
    <dbReference type="NCBI Taxonomy" id="60492"/>
    <lineage>
        <taxon>Eukaryota</taxon>
        <taxon>Fungi</taxon>
        <taxon>Fungi incertae sedis</taxon>
        <taxon>Mucoromycota</taxon>
        <taxon>Glomeromycotina</taxon>
        <taxon>Glomeromycetes</taxon>
        <taxon>Diversisporales</taxon>
        <taxon>Gigasporaceae</taxon>
        <taxon>Racocetra</taxon>
    </lineage>
</organism>
<keyword evidence="2" id="KW-1185">Reference proteome</keyword>
<gene>
    <name evidence="1" type="ORF">RFULGI_LOCUS287</name>
</gene>
<name>A0A9N8YS14_9GLOM</name>
<reference evidence="1" key="1">
    <citation type="submission" date="2021-06" db="EMBL/GenBank/DDBJ databases">
        <authorList>
            <person name="Kallberg Y."/>
            <person name="Tangrot J."/>
            <person name="Rosling A."/>
        </authorList>
    </citation>
    <scope>NUCLEOTIDE SEQUENCE</scope>
    <source>
        <strain evidence="1">IN212</strain>
    </source>
</reference>
<dbReference type="Pfam" id="PF12829">
    <property type="entry name" value="Mhr1"/>
    <property type="match status" value="1"/>
</dbReference>
<dbReference type="OrthoDB" id="434092at2759"/>
<dbReference type="EMBL" id="CAJVPZ010000084">
    <property type="protein sequence ID" value="CAG8452267.1"/>
    <property type="molecule type" value="Genomic_DNA"/>
</dbReference>
<proteinExistence type="predicted"/>
<dbReference type="Proteomes" id="UP000789396">
    <property type="component" value="Unassembled WGS sequence"/>
</dbReference>
<comment type="caution">
    <text evidence="1">The sequence shown here is derived from an EMBL/GenBank/DDBJ whole genome shotgun (WGS) entry which is preliminary data.</text>
</comment>
<protein>
    <submittedName>
        <fullName evidence="1">2886_t:CDS:1</fullName>
    </submittedName>
</protein>
<dbReference type="GO" id="GO:0000150">
    <property type="term" value="F:DNA strand exchange activity"/>
    <property type="evidence" value="ECO:0007669"/>
    <property type="project" value="InterPro"/>
</dbReference>
<dbReference type="AlphaFoldDB" id="A0A9N8YS14"/>
<sequence length="264" mass="30725">MINSNLPLIKNVNQSSFDILNCKRRLDQFFIYANINTNQVLLTIGRNLKSRYLKQIKDVKLRPHKIRRDFWKPIIAVTGFSSYGSVTATNNIVQDKLDRYPKPPNYKQTARKIRQIEDMDQIDKSVCNLCYALNKLGLKGMENNETSRIKIFWEREALKYVPAQKAGLEWPRFVVHKKLLLDRGRLMMNSEFGPKPFKVRQAYKEAKLKEKATKLEERLKRIQLKREKGGIKSIGVMNILIRRKSIGESKTNASELSSLSESDH</sequence>
<dbReference type="GO" id="GO:0003697">
    <property type="term" value="F:single-stranded DNA binding"/>
    <property type="evidence" value="ECO:0007669"/>
    <property type="project" value="InterPro"/>
</dbReference>
<dbReference type="InterPro" id="IPR024629">
    <property type="entry name" value="Ribosomal_mL67"/>
</dbReference>